<dbReference type="Pfam" id="PF13639">
    <property type="entry name" value="zf-RING_2"/>
    <property type="match status" value="1"/>
</dbReference>
<dbReference type="GO" id="GO:0006511">
    <property type="term" value="P:ubiquitin-dependent protein catabolic process"/>
    <property type="evidence" value="ECO:0007669"/>
    <property type="project" value="TreeGrafter"/>
</dbReference>
<feature type="domain" description="RING-type" evidence="5">
    <location>
        <begin position="269"/>
        <end position="312"/>
    </location>
</feature>
<keyword evidence="1" id="KW-0479">Metal-binding</keyword>
<dbReference type="InterPro" id="IPR037274">
    <property type="entry name" value="Znf_CHY_sf"/>
</dbReference>
<dbReference type="SMART" id="SM00184">
    <property type="entry name" value="RING"/>
    <property type="match status" value="1"/>
</dbReference>
<accession>A0A146K8N3</accession>
<dbReference type="PANTHER" id="PTHR21319">
    <property type="entry name" value="RING FINGER AND CHY ZINC FINGER DOMAIN-CONTAINING PROTEIN 1"/>
    <property type="match status" value="1"/>
</dbReference>
<feature type="domain" description="CHY-type" evidence="6">
    <location>
        <begin position="134"/>
        <end position="201"/>
    </location>
</feature>
<dbReference type="PROSITE" id="PS50089">
    <property type="entry name" value="ZF_RING_2"/>
    <property type="match status" value="1"/>
</dbReference>
<dbReference type="GO" id="GO:0005634">
    <property type="term" value="C:nucleus"/>
    <property type="evidence" value="ECO:0007669"/>
    <property type="project" value="TreeGrafter"/>
</dbReference>
<dbReference type="PROSITE" id="PS51266">
    <property type="entry name" value="ZF_CHY"/>
    <property type="match status" value="1"/>
</dbReference>
<evidence type="ECO:0000256" key="1">
    <source>
        <dbReference type="ARBA" id="ARBA00022723"/>
    </source>
</evidence>
<dbReference type="GO" id="GO:0008270">
    <property type="term" value="F:zinc ion binding"/>
    <property type="evidence" value="ECO:0007669"/>
    <property type="project" value="UniProtKB-KW"/>
</dbReference>
<dbReference type="PROSITE" id="PS51270">
    <property type="entry name" value="ZF_CTCHY"/>
    <property type="match status" value="1"/>
</dbReference>
<evidence type="ECO:0000259" key="5">
    <source>
        <dbReference type="PROSITE" id="PS50089"/>
    </source>
</evidence>
<dbReference type="InterPro" id="IPR037275">
    <property type="entry name" value="Znf_CTCHY_sf"/>
</dbReference>
<dbReference type="AlphaFoldDB" id="A0A146K8N3"/>
<reference evidence="8" key="1">
    <citation type="submission" date="2015-07" db="EMBL/GenBank/DDBJ databases">
        <title>Adaptation to a free-living lifestyle via gene acquisitions in the diplomonad Trepomonas sp. PC1.</title>
        <authorList>
            <person name="Xu F."/>
            <person name="Jerlstrom-Hultqvist J."/>
            <person name="Kolisko M."/>
            <person name="Simpson A.G.B."/>
            <person name="Roger A.J."/>
            <person name="Svard S.G."/>
            <person name="Andersson J.O."/>
        </authorList>
    </citation>
    <scope>NUCLEOTIDE SEQUENCE</scope>
    <source>
        <strain evidence="8">PC1</strain>
    </source>
</reference>
<feature type="domain" description="CTCHY-type" evidence="7">
    <location>
        <begin position="203"/>
        <end position="269"/>
    </location>
</feature>
<dbReference type="InterPro" id="IPR017921">
    <property type="entry name" value="Znf_CTCHY"/>
</dbReference>
<dbReference type="InterPro" id="IPR001841">
    <property type="entry name" value="Znf_RING"/>
</dbReference>
<dbReference type="Gene3D" id="3.30.40.10">
    <property type="entry name" value="Zinc/RING finger domain, C3HC4 (zinc finger)"/>
    <property type="match status" value="1"/>
</dbReference>
<dbReference type="Pfam" id="PF05495">
    <property type="entry name" value="zf-CHY"/>
    <property type="match status" value="1"/>
</dbReference>
<evidence type="ECO:0000259" key="7">
    <source>
        <dbReference type="PROSITE" id="PS51270"/>
    </source>
</evidence>
<keyword evidence="3" id="KW-0862">Zinc</keyword>
<protein>
    <submittedName>
        <fullName evidence="8">CHY zinc finger domain-containing protein</fullName>
    </submittedName>
</protein>
<evidence type="ECO:0000259" key="6">
    <source>
        <dbReference type="PROSITE" id="PS51266"/>
    </source>
</evidence>
<dbReference type="InterPro" id="IPR008913">
    <property type="entry name" value="Znf_CHY"/>
</dbReference>
<dbReference type="PANTHER" id="PTHR21319:SF53">
    <property type="entry name" value="RING FINGER AND CHY ZINC FINGER DOMAIN-CONTAINING PROTEIN 1"/>
    <property type="match status" value="1"/>
</dbReference>
<dbReference type="SUPFAM" id="SSF57850">
    <property type="entry name" value="RING/U-box"/>
    <property type="match status" value="1"/>
</dbReference>
<dbReference type="GO" id="GO:0016567">
    <property type="term" value="P:protein ubiquitination"/>
    <property type="evidence" value="ECO:0007669"/>
    <property type="project" value="TreeGrafter"/>
</dbReference>
<keyword evidence="2 4" id="KW-0863">Zinc-finger</keyword>
<evidence type="ECO:0000256" key="3">
    <source>
        <dbReference type="ARBA" id="ARBA00022833"/>
    </source>
</evidence>
<sequence length="454" mass="53671">MASPYFEANTNRYIKQCEESHTPMEIPRPNKKYENELIVLKVVKLKEKNKPKEDPDNWVVLKEFIEDIKNDEIAQEQNEKLMQVKSVMPLDHFKMETFYSSNLYDYLGNFKYMSEIDADLQRYSPDQLIYEARYTIRGVGCQHYVVGCKQQCPICLKYYFCRQCHNEEEDHTLPREKVQNLLCLYCDKQTRFGQYCEHCNEKFCSEFCKNCKFMCFIGKEAKPYFHCEKCNVCRQGDQNQFIHCDKCEKCVFHEDFDKHKCIKRGEGSCPICLGTMTDTVYVVSLMNCGHFVHNHCWQKLLQENNFTCPICKKYSITVDQQAQIAKFYEEQTKKHFCIENGQEILCQECGKNFYFYLSSHYKCVFCDSYNTVVKGGASKQVVDQHLKEYKYQPHYLTVDSLYQALQLIDKQTVLQNETIIKQQIHKQFDHDQGASLQLILAQVGLEQILQLFLK</sequence>
<evidence type="ECO:0000313" key="8">
    <source>
        <dbReference type="EMBL" id="JAP91926.1"/>
    </source>
</evidence>
<dbReference type="GO" id="GO:0061630">
    <property type="term" value="F:ubiquitin protein ligase activity"/>
    <property type="evidence" value="ECO:0007669"/>
    <property type="project" value="TreeGrafter"/>
</dbReference>
<dbReference type="SUPFAM" id="SSF161245">
    <property type="entry name" value="Zinc hairpin stack"/>
    <property type="match status" value="1"/>
</dbReference>
<dbReference type="InterPro" id="IPR013083">
    <property type="entry name" value="Znf_RING/FYVE/PHD"/>
</dbReference>
<evidence type="ECO:0000256" key="2">
    <source>
        <dbReference type="ARBA" id="ARBA00022771"/>
    </source>
</evidence>
<dbReference type="SUPFAM" id="SSF161219">
    <property type="entry name" value="CHY zinc finger-like"/>
    <property type="match status" value="1"/>
</dbReference>
<dbReference type="EMBL" id="GDID01004680">
    <property type="protein sequence ID" value="JAP91926.1"/>
    <property type="molecule type" value="Transcribed_RNA"/>
</dbReference>
<name>A0A146K8N3_9EUKA</name>
<proteinExistence type="predicted"/>
<evidence type="ECO:0000256" key="4">
    <source>
        <dbReference type="PROSITE-ProRule" id="PRU00601"/>
    </source>
</evidence>
<gene>
    <name evidence="8" type="ORF">TPC1_16298</name>
</gene>
<organism evidence="8">
    <name type="scientific">Trepomonas sp. PC1</name>
    <dbReference type="NCBI Taxonomy" id="1076344"/>
    <lineage>
        <taxon>Eukaryota</taxon>
        <taxon>Metamonada</taxon>
        <taxon>Diplomonadida</taxon>
        <taxon>Hexamitidae</taxon>
        <taxon>Hexamitinae</taxon>
        <taxon>Trepomonas</taxon>
    </lineage>
</organism>